<feature type="transmembrane region" description="Helical" evidence="1">
    <location>
        <begin position="170"/>
        <end position="187"/>
    </location>
</feature>
<sequence length="199" mass="21121">MLASRSFHFFVAATVALSVLSTILGARAVVIHLSAAVPQNRLPFPELCAVVGAVVTATVLRPRLWEWDRVATRRASLVSVACALSGMLLPVVIVLLGSTRLPPGVPWSWQVSNYLVFAGIAFCLGPVLGPALAGGTTLVLYLGCGVVNHLAPWAQDVLPVTGYPGPETHWTVASSVVLLALVVHGRTRGATRWSRRLTD</sequence>
<proteinExistence type="predicted"/>
<evidence type="ECO:0000256" key="1">
    <source>
        <dbReference type="SAM" id="Phobius"/>
    </source>
</evidence>
<dbReference type="AlphaFoldDB" id="A0A841CR41"/>
<dbReference type="RefSeq" id="WP_184694429.1">
    <property type="nucleotide sequence ID" value="NZ_JACHJN010000008.1"/>
</dbReference>
<keyword evidence="1" id="KW-0472">Membrane</keyword>
<evidence type="ECO:0000313" key="2">
    <source>
        <dbReference type="EMBL" id="MBB5958455.1"/>
    </source>
</evidence>
<accession>A0A841CR41</accession>
<feature type="transmembrane region" description="Helical" evidence="1">
    <location>
        <begin position="107"/>
        <end position="124"/>
    </location>
</feature>
<keyword evidence="1" id="KW-0812">Transmembrane</keyword>
<gene>
    <name evidence="2" type="ORF">FHS29_005063</name>
</gene>
<dbReference type="EMBL" id="JACHJN010000008">
    <property type="protein sequence ID" value="MBB5958455.1"/>
    <property type="molecule type" value="Genomic_DNA"/>
</dbReference>
<keyword evidence="3" id="KW-1185">Reference proteome</keyword>
<protein>
    <submittedName>
        <fullName evidence="2">Uncharacterized protein</fullName>
    </submittedName>
</protein>
<feature type="transmembrane region" description="Helical" evidence="1">
    <location>
        <begin position="76"/>
        <end position="95"/>
    </location>
</feature>
<name>A0A841CR41_9PSEU</name>
<organism evidence="2 3">
    <name type="scientific">Saccharothrix tamanrassetensis</name>
    <dbReference type="NCBI Taxonomy" id="1051531"/>
    <lineage>
        <taxon>Bacteria</taxon>
        <taxon>Bacillati</taxon>
        <taxon>Actinomycetota</taxon>
        <taxon>Actinomycetes</taxon>
        <taxon>Pseudonocardiales</taxon>
        <taxon>Pseudonocardiaceae</taxon>
        <taxon>Saccharothrix</taxon>
    </lineage>
</organism>
<feature type="transmembrane region" description="Helical" evidence="1">
    <location>
        <begin position="44"/>
        <end position="64"/>
    </location>
</feature>
<evidence type="ECO:0000313" key="3">
    <source>
        <dbReference type="Proteomes" id="UP000547510"/>
    </source>
</evidence>
<comment type="caution">
    <text evidence="2">The sequence shown here is derived from an EMBL/GenBank/DDBJ whole genome shotgun (WGS) entry which is preliminary data.</text>
</comment>
<reference evidence="2 3" key="1">
    <citation type="submission" date="2020-08" db="EMBL/GenBank/DDBJ databases">
        <title>Genomic Encyclopedia of Type Strains, Phase III (KMG-III): the genomes of soil and plant-associated and newly described type strains.</title>
        <authorList>
            <person name="Whitman W."/>
        </authorList>
    </citation>
    <scope>NUCLEOTIDE SEQUENCE [LARGE SCALE GENOMIC DNA]</scope>
    <source>
        <strain evidence="2 3">CECT 8640</strain>
    </source>
</reference>
<feature type="transmembrane region" description="Helical" evidence="1">
    <location>
        <begin position="131"/>
        <end position="150"/>
    </location>
</feature>
<dbReference type="Proteomes" id="UP000547510">
    <property type="component" value="Unassembled WGS sequence"/>
</dbReference>
<keyword evidence="1" id="KW-1133">Transmembrane helix</keyword>